<dbReference type="InterPro" id="IPR050103">
    <property type="entry name" value="Class-III_PLP-dep_AT"/>
</dbReference>
<keyword evidence="4" id="KW-0808">Transferase</keyword>
<comment type="cofactor">
    <cofactor evidence="1">
        <name>pyridoxal 5'-phosphate</name>
        <dbReference type="ChEBI" id="CHEBI:597326"/>
    </cofactor>
</comment>
<dbReference type="Proteomes" id="UP001194696">
    <property type="component" value="Unassembled WGS sequence"/>
</dbReference>
<sequence>MYAPQVAGFPKAELNDIASVARCIHDKTVAIMLEPVQGEAGVIGATREFMQQLRALTQKHHLLLIVDEVQTGCGRTGQLFAYQWSDIEPDIMTLGKGIGGGVPLAALLARDEVACFEAGEQGGTYNGNPLMCAVGVAVLEHISQADFLASVRERAAYFSDALLQLSNEYGFAGERGEGLLRALLLGKEIGHEIVEKARELEPAGLLLNAPRPNLLRFMPALNVTTDEIDLMLVMLRKVLDSIV</sequence>
<dbReference type="InterPro" id="IPR005814">
    <property type="entry name" value="Aminotrans_3"/>
</dbReference>
<protein>
    <recommendedName>
        <fullName evidence="8">Acetylornithine transaminase</fullName>
    </recommendedName>
</protein>
<dbReference type="Pfam" id="PF00202">
    <property type="entry name" value="Aminotran_3"/>
    <property type="match status" value="1"/>
</dbReference>
<keyword evidence="7" id="KW-1185">Reference proteome</keyword>
<dbReference type="PANTHER" id="PTHR11986">
    <property type="entry name" value="AMINOTRANSFERASE CLASS III"/>
    <property type="match status" value="1"/>
</dbReference>
<organism evidence="6 7">
    <name type="scientific">Linnemannia gamsii</name>
    <dbReference type="NCBI Taxonomy" id="64522"/>
    <lineage>
        <taxon>Eukaryota</taxon>
        <taxon>Fungi</taxon>
        <taxon>Fungi incertae sedis</taxon>
        <taxon>Mucoromycota</taxon>
        <taxon>Mortierellomycotina</taxon>
        <taxon>Mortierellomycetes</taxon>
        <taxon>Mortierellales</taxon>
        <taxon>Mortierellaceae</taxon>
        <taxon>Linnemannia</taxon>
    </lineage>
</organism>
<reference evidence="6 7" key="1">
    <citation type="journal article" date="2020" name="Fungal Divers.">
        <title>Resolving the Mortierellaceae phylogeny through synthesis of multi-gene phylogenetics and phylogenomics.</title>
        <authorList>
            <person name="Vandepol N."/>
            <person name="Liber J."/>
            <person name="Desiro A."/>
            <person name="Na H."/>
            <person name="Kennedy M."/>
            <person name="Barry K."/>
            <person name="Grigoriev I.V."/>
            <person name="Miller A.N."/>
            <person name="O'Donnell K."/>
            <person name="Stajich J.E."/>
            <person name="Bonito G."/>
        </authorList>
    </citation>
    <scope>NUCLEOTIDE SEQUENCE [LARGE SCALE GENOMIC DNA]</scope>
    <source>
        <strain evidence="6 7">AD045</strain>
    </source>
</reference>
<dbReference type="EMBL" id="JAAAIM010000016">
    <property type="protein sequence ID" value="KAG0298071.1"/>
    <property type="molecule type" value="Genomic_DNA"/>
</dbReference>
<dbReference type="InterPro" id="IPR015422">
    <property type="entry name" value="PyrdxlP-dep_Trfase_small"/>
</dbReference>
<gene>
    <name evidence="6" type="ORF">BGZ96_002964</name>
</gene>
<proteinExistence type="inferred from homology"/>
<dbReference type="Gene3D" id="3.40.640.10">
    <property type="entry name" value="Type I PLP-dependent aspartate aminotransferase-like (Major domain)"/>
    <property type="match status" value="1"/>
</dbReference>
<dbReference type="InterPro" id="IPR015424">
    <property type="entry name" value="PyrdxlP-dep_Trfase"/>
</dbReference>
<accession>A0ABQ7KG20</accession>
<evidence type="ECO:0000256" key="4">
    <source>
        <dbReference type="ARBA" id="ARBA00022679"/>
    </source>
</evidence>
<name>A0ABQ7KG20_9FUNG</name>
<keyword evidence="3" id="KW-0032">Aminotransferase</keyword>
<evidence type="ECO:0000256" key="1">
    <source>
        <dbReference type="ARBA" id="ARBA00001933"/>
    </source>
</evidence>
<dbReference type="PROSITE" id="PS00600">
    <property type="entry name" value="AA_TRANSFER_CLASS_3"/>
    <property type="match status" value="1"/>
</dbReference>
<comment type="similarity">
    <text evidence="2">Belongs to the class-III pyridoxal-phosphate-dependent aminotransferase family.</text>
</comment>
<dbReference type="InterPro" id="IPR015421">
    <property type="entry name" value="PyrdxlP-dep_Trfase_major"/>
</dbReference>
<evidence type="ECO:0000256" key="2">
    <source>
        <dbReference type="ARBA" id="ARBA00008954"/>
    </source>
</evidence>
<keyword evidence="5" id="KW-0663">Pyridoxal phosphate</keyword>
<evidence type="ECO:0000256" key="5">
    <source>
        <dbReference type="ARBA" id="ARBA00022898"/>
    </source>
</evidence>
<comment type="caution">
    <text evidence="6">The sequence shown here is derived from an EMBL/GenBank/DDBJ whole genome shotgun (WGS) entry which is preliminary data.</text>
</comment>
<evidence type="ECO:0000256" key="3">
    <source>
        <dbReference type="ARBA" id="ARBA00022576"/>
    </source>
</evidence>
<evidence type="ECO:0000313" key="6">
    <source>
        <dbReference type="EMBL" id="KAG0298071.1"/>
    </source>
</evidence>
<dbReference type="SUPFAM" id="SSF53383">
    <property type="entry name" value="PLP-dependent transferases"/>
    <property type="match status" value="1"/>
</dbReference>
<evidence type="ECO:0000313" key="7">
    <source>
        <dbReference type="Proteomes" id="UP001194696"/>
    </source>
</evidence>
<dbReference type="InterPro" id="IPR049704">
    <property type="entry name" value="Aminotrans_3_PPA_site"/>
</dbReference>
<dbReference type="Gene3D" id="3.90.1150.10">
    <property type="entry name" value="Aspartate Aminotransferase, domain 1"/>
    <property type="match status" value="1"/>
</dbReference>
<dbReference type="PANTHER" id="PTHR11986:SF79">
    <property type="entry name" value="ACETYLORNITHINE AMINOTRANSFERASE, MITOCHONDRIAL"/>
    <property type="match status" value="1"/>
</dbReference>
<evidence type="ECO:0008006" key="8">
    <source>
        <dbReference type="Google" id="ProtNLM"/>
    </source>
</evidence>